<dbReference type="Gene3D" id="3.40.50.970">
    <property type="match status" value="1"/>
</dbReference>
<dbReference type="PANTHER" id="PTHR43088">
    <property type="entry name" value="SUBUNIT OF PYRUVATE:FLAVODOXIN OXIDOREDUCTASE-RELATED"/>
    <property type="match status" value="1"/>
</dbReference>
<protein>
    <submittedName>
        <fullName evidence="4">2-oxoglutarate synthase subunit KorA</fullName>
    </submittedName>
</protein>
<keyword evidence="5" id="KW-1185">Reference proteome</keyword>
<dbReference type="FunFam" id="3.40.50.920:FF:000013">
    <property type="entry name" value="Ferredoxin oxidoreductase alpha subunit"/>
    <property type="match status" value="1"/>
</dbReference>
<accession>A0A2P2BRN4</accession>
<dbReference type="FunFam" id="3.40.50.970:FF:000022">
    <property type="entry name" value="2-oxoglutarate ferredoxin oxidoreductase alpha subunit"/>
    <property type="match status" value="1"/>
</dbReference>
<dbReference type="SUPFAM" id="SSF52518">
    <property type="entry name" value="Thiamin diphosphate-binding fold (THDP-binding)"/>
    <property type="match status" value="1"/>
</dbReference>
<sequence>MSRKVKLLQGNEACVHGALYAGMKFFAGYPITPSTEIAEISSFMLPRVGGKFIQMEDEIASMAATIGGSIAGLKSMTATSGPGFSLKQENIGYACLAEVPCVIVDVQRCGPSTGLPTSPAQGDLMQAKWGTHGDHPIIVLSPISVKDTFDMTVKAFNFSEKYRTPVILLLDEVIGHMREKVEIPEINELEVIDRIKVTASKKDYKAYDSNCLVPPMANFTDGYKYHVTGLMHDDVGFPTNSIEKTKILMDRLIRKIECNLDDILIYEEYKTKDCEELIVTFGCMSRCSKDAVNILREEGIKAGLLSIKTVWPFPEEKMREISKQVQNIYVPELNSGQIRLEVERVSSKDCNIYGINKYNGDIITPEEIVDKILEVKRCLVQS</sequence>
<dbReference type="SUPFAM" id="SSF52922">
    <property type="entry name" value="TK C-terminal domain-like"/>
    <property type="match status" value="1"/>
</dbReference>
<dbReference type="RefSeq" id="WP_166505489.1">
    <property type="nucleotide sequence ID" value="NZ_JAKNTL010000007.1"/>
</dbReference>
<dbReference type="InterPro" id="IPR033412">
    <property type="entry name" value="PFOR_II"/>
</dbReference>
<dbReference type="InterPro" id="IPR029061">
    <property type="entry name" value="THDP-binding"/>
</dbReference>
<dbReference type="InterPro" id="IPR009014">
    <property type="entry name" value="Transketo_C/PFOR_II"/>
</dbReference>
<dbReference type="PANTHER" id="PTHR43088:SF1">
    <property type="entry name" value="SUBUNIT OF PYRUVATE:FLAVODOXIN OXIDOREDUCTASE"/>
    <property type="match status" value="1"/>
</dbReference>
<dbReference type="InterPro" id="IPR052368">
    <property type="entry name" value="2-oxoacid_oxidoreductase"/>
</dbReference>
<dbReference type="GO" id="GO:0016491">
    <property type="term" value="F:oxidoreductase activity"/>
    <property type="evidence" value="ECO:0007669"/>
    <property type="project" value="UniProtKB-KW"/>
</dbReference>
<evidence type="ECO:0000313" key="4">
    <source>
        <dbReference type="EMBL" id="CEI73029.1"/>
    </source>
</evidence>
<feature type="domain" description="Pyruvate flavodoxin/ferredoxin oxidoreductase pyrimidine binding" evidence="2">
    <location>
        <begin position="16"/>
        <end position="244"/>
    </location>
</feature>
<proteinExistence type="predicted"/>
<keyword evidence="1" id="KW-0560">Oxidoreductase</keyword>
<feature type="domain" description="Pyruvate:ferredoxin oxidoreductase core" evidence="3">
    <location>
        <begin position="275"/>
        <end position="368"/>
    </location>
</feature>
<dbReference type="KEGG" id="rhom:FRIFI_1495"/>
<dbReference type="AlphaFoldDB" id="A0A2P2BRN4"/>
<evidence type="ECO:0000259" key="2">
    <source>
        <dbReference type="Pfam" id="PF01855"/>
    </source>
</evidence>
<dbReference type="CDD" id="cd07034">
    <property type="entry name" value="TPP_PYR_PFOR_IOR-alpha_like"/>
    <property type="match status" value="1"/>
</dbReference>
<evidence type="ECO:0000259" key="3">
    <source>
        <dbReference type="Pfam" id="PF17147"/>
    </source>
</evidence>
<organism evidence="4 5">
    <name type="scientific">Romboutsia hominis</name>
    <dbReference type="NCBI Taxonomy" id="1507512"/>
    <lineage>
        <taxon>Bacteria</taxon>
        <taxon>Bacillati</taxon>
        <taxon>Bacillota</taxon>
        <taxon>Clostridia</taxon>
        <taxon>Peptostreptococcales</taxon>
        <taxon>Peptostreptococcaceae</taxon>
        <taxon>Romboutsia</taxon>
    </lineage>
</organism>
<evidence type="ECO:0000256" key="1">
    <source>
        <dbReference type="ARBA" id="ARBA00023002"/>
    </source>
</evidence>
<dbReference type="Proteomes" id="UP000245695">
    <property type="component" value="Chromosome 1"/>
</dbReference>
<reference evidence="4 5" key="1">
    <citation type="submission" date="2014-09" db="EMBL/GenBank/DDBJ databases">
        <authorList>
            <person name="Hornung B.V."/>
        </authorList>
    </citation>
    <scope>NUCLEOTIDE SEQUENCE [LARGE SCALE GENOMIC DNA]</scope>
    <source>
        <strain evidence="4 5">FRIFI</strain>
    </source>
</reference>
<dbReference type="Pfam" id="PF01855">
    <property type="entry name" value="POR_N"/>
    <property type="match status" value="1"/>
</dbReference>
<dbReference type="InterPro" id="IPR002880">
    <property type="entry name" value="Pyrv_Fd/Flavodoxin_OxRdtase_N"/>
</dbReference>
<dbReference type="Gene3D" id="3.40.50.920">
    <property type="match status" value="1"/>
</dbReference>
<gene>
    <name evidence="4" type="ORF">FRIFI_1495</name>
</gene>
<evidence type="ECO:0000313" key="5">
    <source>
        <dbReference type="Proteomes" id="UP000245695"/>
    </source>
</evidence>
<dbReference type="NCBIfam" id="NF006412">
    <property type="entry name" value="PRK08659.1"/>
    <property type="match status" value="1"/>
</dbReference>
<name>A0A2P2BRN4_9FIRM</name>
<dbReference type="EMBL" id="LN650648">
    <property type="protein sequence ID" value="CEI73029.1"/>
    <property type="molecule type" value="Genomic_DNA"/>
</dbReference>
<dbReference type="Pfam" id="PF17147">
    <property type="entry name" value="PFOR_II"/>
    <property type="match status" value="1"/>
</dbReference>